<evidence type="ECO:0000256" key="4">
    <source>
        <dbReference type="ARBA" id="ARBA00022741"/>
    </source>
</evidence>
<dbReference type="Gene3D" id="3.40.50.300">
    <property type="entry name" value="P-loop containing nucleotide triphosphate hydrolases"/>
    <property type="match status" value="1"/>
</dbReference>
<feature type="domain" description="Helicase ATP-binding" evidence="11">
    <location>
        <begin position="893"/>
        <end position="1064"/>
    </location>
</feature>
<dbReference type="SUPFAM" id="SSF54160">
    <property type="entry name" value="Chromo domain-like"/>
    <property type="match status" value="1"/>
</dbReference>
<evidence type="ECO:0000256" key="6">
    <source>
        <dbReference type="ARBA" id="ARBA00022801"/>
    </source>
</evidence>
<feature type="region of interest" description="Disordered" evidence="10">
    <location>
        <begin position="398"/>
        <end position="460"/>
    </location>
</feature>
<keyword evidence="6" id="KW-0378">Hydrolase</keyword>
<feature type="compositionally biased region" description="Low complexity" evidence="10">
    <location>
        <begin position="1640"/>
        <end position="1669"/>
    </location>
</feature>
<comment type="subcellular location">
    <subcellularLocation>
        <location evidence="1">Nucleus</location>
    </subcellularLocation>
</comment>
<evidence type="ECO:0000313" key="14">
    <source>
        <dbReference type="Proteomes" id="UP001391051"/>
    </source>
</evidence>
<comment type="subunit">
    <text evidence="2">Component of the NuA4 histone acetyltransferase complex.</text>
</comment>
<feature type="compositionally biased region" description="Acidic residues" evidence="10">
    <location>
        <begin position="99"/>
        <end position="113"/>
    </location>
</feature>
<organism evidence="13 14">
    <name type="scientific">Apiospora aurea</name>
    <dbReference type="NCBI Taxonomy" id="335848"/>
    <lineage>
        <taxon>Eukaryota</taxon>
        <taxon>Fungi</taxon>
        <taxon>Dikarya</taxon>
        <taxon>Ascomycota</taxon>
        <taxon>Pezizomycotina</taxon>
        <taxon>Sordariomycetes</taxon>
        <taxon>Xylariomycetidae</taxon>
        <taxon>Amphisphaeriales</taxon>
        <taxon>Apiosporaceae</taxon>
        <taxon>Apiospora</taxon>
    </lineage>
</organism>
<feature type="compositionally biased region" description="Basic residues" evidence="10">
    <location>
        <begin position="1589"/>
        <end position="1607"/>
    </location>
</feature>
<feature type="region of interest" description="Disordered" evidence="10">
    <location>
        <begin position="1519"/>
        <end position="1722"/>
    </location>
</feature>
<feature type="compositionally biased region" description="Basic and acidic residues" evidence="10">
    <location>
        <begin position="327"/>
        <end position="341"/>
    </location>
</feature>
<dbReference type="InterPro" id="IPR001650">
    <property type="entry name" value="Helicase_C-like"/>
</dbReference>
<dbReference type="Proteomes" id="UP001391051">
    <property type="component" value="Unassembled WGS sequence"/>
</dbReference>
<dbReference type="SMART" id="SM00249">
    <property type="entry name" value="PHD"/>
    <property type="match status" value="2"/>
</dbReference>
<keyword evidence="4" id="KW-0547">Nucleotide-binding</keyword>
<dbReference type="SMART" id="SM00487">
    <property type="entry name" value="DEXDc"/>
    <property type="match status" value="1"/>
</dbReference>
<dbReference type="SMART" id="SM00490">
    <property type="entry name" value="HELICc"/>
    <property type="match status" value="1"/>
</dbReference>
<evidence type="ECO:0000256" key="5">
    <source>
        <dbReference type="ARBA" id="ARBA00022771"/>
    </source>
</evidence>
<feature type="compositionally biased region" description="Basic residues" evidence="10">
    <location>
        <begin position="303"/>
        <end position="317"/>
    </location>
</feature>
<dbReference type="InterPro" id="IPR056616">
    <property type="entry name" value="Chromo_MIT1"/>
</dbReference>
<evidence type="ECO:0000256" key="8">
    <source>
        <dbReference type="ARBA" id="ARBA00022840"/>
    </source>
</evidence>
<feature type="compositionally biased region" description="Low complexity" evidence="10">
    <location>
        <begin position="1546"/>
        <end position="1556"/>
    </location>
</feature>
<dbReference type="Gene3D" id="3.30.40.10">
    <property type="entry name" value="Zinc/RING finger domain, C3HC4 (zinc finger)"/>
    <property type="match status" value="1"/>
</dbReference>
<evidence type="ECO:0000256" key="1">
    <source>
        <dbReference type="ARBA" id="ARBA00004123"/>
    </source>
</evidence>
<proteinExistence type="predicted"/>
<dbReference type="InterPro" id="IPR011011">
    <property type="entry name" value="Znf_FYVE_PHD"/>
</dbReference>
<dbReference type="InterPro" id="IPR038718">
    <property type="entry name" value="SNF2-like_sf"/>
</dbReference>
<dbReference type="InterPro" id="IPR049730">
    <property type="entry name" value="SNF2/RAD54-like_C"/>
</dbReference>
<dbReference type="PROSITE" id="PS51192">
    <property type="entry name" value="HELICASE_ATP_BIND_1"/>
    <property type="match status" value="1"/>
</dbReference>
<keyword evidence="14" id="KW-1185">Reference proteome</keyword>
<dbReference type="SUPFAM" id="SSF57903">
    <property type="entry name" value="FYVE/PHD zinc finger"/>
    <property type="match status" value="1"/>
</dbReference>
<dbReference type="Pfam" id="PF00176">
    <property type="entry name" value="SNF2-rel_dom"/>
    <property type="match status" value="1"/>
</dbReference>
<evidence type="ECO:0000259" key="12">
    <source>
        <dbReference type="PROSITE" id="PS51194"/>
    </source>
</evidence>
<feature type="compositionally biased region" description="Low complexity" evidence="10">
    <location>
        <begin position="358"/>
        <end position="381"/>
    </location>
</feature>
<feature type="compositionally biased region" description="Low complexity" evidence="10">
    <location>
        <begin position="1569"/>
        <end position="1587"/>
    </location>
</feature>
<evidence type="ECO:0000256" key="9">
    <source>
        <dbReference type="ARBA" id="ARBA00023242"/>
    </source>
</evidence>
<keyword evidence="5" id="KW-0863">Zinc-finger</keyword>
<dbReference type="PANTHER" id="PTHR45623">
    <property type="entry name" value="CHROMODOMAIN-HELICASE-DNA-BINDING PROTEIN 3-RELATED-RELATED"/>
    <property type="match status" value="1"/>
</dbReference>
<feature type="region of interest" description="Disordered" evidence="10">
    <location>
        <begin position="40"/>
        <end position="117"/>
    </location>
</feature>
<dbReference type="CDD" id="cd15489">
    <property type="entry name" value="PHD_SF"/>
    <property type="match status" value="1"/>
</dbReference>
<dbReference type="InterPro" id="IPR000330">
    <property type="entry name" value="SNF2_N"/>
</dbReference>
<feature type="compositionally biased region" description="Polar residues" evidence="10">
    <location>
        <begin position="1686"/>
        <end position="1712"/>
    </location>
</feature>
<dbReference type="PANTHER" id="PTHR45623:SF17">
    <property type="entry name" value="CHROMODOMAIN-HELICASE-DNA-BINDING PROTEIN 3-RELATED"/>
    <property type="match status" value="1"/>
</dbReference>
<name>A0ABR1PYY2_9PEZI</name>
<dbReference type="SUPFAM" id="SSF52540">
    <property type="entry name" value="P-loop containing nucleoside triphosphate hydrolases"/>
    <property type="match status" value="2"/>
</dbReference>
<evidence type="ECO:0000256" key="3">
    <source>
        <dbReference type="ARBA" id="ARBA00022723"/>
    </source>
</evidence>
<dbReference type="InterPro" id="IPR001965">
    <property type="entry name" value="Znf_PHD"/>
</dbReference>
<feature type="region of interest" description="Disordered" evidence="10">
    <location>
        <begin position="286"/>
        <end position="384"/>
    </location>
</feature>
<dbReference type="GeneID" id="92081356"/>
<keyword evidence="7" id="KW-0862">Zinc</keyword>
<dbReference type="Gene3D" id="3.40.50.10810">
    <property type="entry name" value="Tandem AAA-ATPase domain"/>
    <property type="match status" value="1"/>
</dbReference>
<dbReference type="EMBL" id="JAQQWE010000008">
    <property type="protein sequence ID" value="KAK7942959.1"/>
    <property type="molecule type" value="Genomic_DNA"/>
</dbReference>
<evidence type="ECO:0000256" key="2">
    <source>
        <dbReference type="ARBA" id="ARBA00011353"/>
    </source>
</evidence>
<evidence type="ECO:0000259" key="11">
    <source>
        <dbReference type="PROSITE" id="PS51192"/>
    </source>
</evidence>
<dbReference type="InterPro" id="IPR013083">
    <property type="entry name" value="Znf_RING/FYVE/PHD"/>
</dbReference>
<evidence type="ECO:0000256" key="7">
    <source>
        <dbReference type="ARBA" id="ARBA00022833"/>
    </source>
</evidence>
<evidence type="ECO:0000256" key="10">
    <source>
        <dbReference type="SAM" id="MobiDB-lite"/>
    </source>
</evidence>
<dbReference type="RefSeq" id="XP_066694990.1">
    <property type="nucleotide sequence ID" value="XM_066848294.1"/>
</dbReference>
<feature type="domain" description="Helicase C-terminal" evidence="12">
    <location>
        <begin position="1198"/>
        <end position="1350"/>
    </location>
</feature>
<dbReference type="InterPro" id="IPR014001">
    <property type="entry name" value="Helicase_ATP-bd"/>
</dbReference>
<dbReference type="InterPro" id="IPR041684">
    <property type="entry name" value="Znf-PHD-like"/>
</dbReference>
<evidence type="ECO:0000313" key="13">
    <source>
        <dbReference type="EMBL" id="KAK7942959.1"/>
    </source>
</evidence>
<dbReference type="Pfam" id="PF00271">
    <property type="entry name" value="Helicase_C"/>
    <property type="match status" value="1"/>
</dbReference>
<sequence length="1722" mass="191320">MTTANSFGDSEMDDLLFDLSEVGAAEPDAMEIDGTATEVQGIMGDVNTDLQSQADDSIVELGSSPKDHENTVPDPENDEPVADVQPNSEETEKKRDVDGAQDSEGMEELEELQDLVSQAQEVTPSRLFPIEVVLSPVEDPDSYEILPPSWTVEKVTRQVEQDGEVWYEVEFDDGRVDMLSASMTTRLHSTPYHTFTQPPTWSLFLQFLTPILPIPLLHPLLYMPCQHFSLHNLESQAADVAEQQVAYDDLYELEHGGHSLNKFQQDQRLASEQRAMAPRSAMERSFFEDDYSDSEGSGSDQPRKKRPRTRAPVRRSQRQTTSSRQASVDHRVHSGRDGHSDEDSDGAAFDDDVDEPSSFRTRGSRAAATTSRRVTRASNSTKSKISTAYAQANYSEDELANDSDGDTTFHPVVSDLAPTKRSSARKKKSVARYSQSRRRNDRDSSIEFETNTRRSGRSAAKNYAVPDVDDDYVIYEDKPDTAAPKHVSVKEIFKPLVSDSEFAKMHSQECSVCQGKATSGKGALVYCQGCSYSFHKICLGIRSQRDHRVTKVGHDDFVLQCRICIGFYRKKDGNAPNHAKCQTCKLDNPSCSEFSTKKTPKQEEKLREENEGVDPITPVSSNLLNNTESLLFRCSSCKRGTHFDHLPPLTKDGEITSDIRADRLEEYAMVDWKCKDCVDADNKIHALVAWRPVDESTYIKGQTCFDLTEDAKEYLVKWDGRSHFHDTWMPGAWVFGVAASAMRSAFAKRDTSLLPKMTTKDAVEEEWLLADVLLRVNYHRKTHNSHKAKDLARLSDIKDVYVKFQGLSYTEAVWDAPPPKDSGAPWEAFCAAYEEFIEGAYFRTIPDHKMRERIQQYRSLDFAKECELKGIQPPGLKRGKLMEYQMEGVNWLLFNFHQKHNVILADEMGLGKTVQVVAFISSLVEDKPNCWPFLIVVPNSTCPNWRRELKQWAPGLRVVTYHGGKDAQQLAYTYELFPDGDKEGMKAHVVILSYEAAVEARTTFRSVNWAGLIVDEGQRLKNDESQLYLALQSMKIPFRLLLTGTPLQNNKRELFNLLQFIDPAHNAEELDAKYAELTKENIPELHQMIRPYFLRRTKLQVLKFLPSMAQVILPVTMSVLQEKLSRSIMSRNPQLIKAIISRSKVKAGERKSLNNILMELRRCLCHPFIFSDDVEDRTVTDPARIQANMVEASGKLLLLNVMLPKLKERGHRVLIFSQFLMSLTIIEDFMTGLGLAHARIDGSLSALEKQKRIDAFNAPDSPLFAMLLSTRAGGVGINLATADTVIIYDPDFNPHQDIQALSRAHRIGQKNKVLCFQLMTKNTVEEKIMQIGRKKMALDHALIESMDAGEDAGDDLESILKHGAQALFADEAQDKIVYDEASVEKLLDRTQVETTNAGSDESAESQFSFARVWANDKGDLNANTEEDAADDDTPAAGSVWENILKQREAEHQAELAATQQTYGRGARRRVNKVYNTNIVSDFIEGVNDDLLMEQQPQANDSGSEMEVDDELYIDGKMEESDEDEPFDGTDFTATQTKGPKGTKRSAAAPTTIPAIPSKKAKTDINTPQSTNNASAGATATGSSSSTAPKRGKLGRKTAPPNRHRQPAQKKGPAEETPTTGGQGESEHLQPEPTVATPEQAATIGPTTTTAKTANDATATGDDAATVAAGGHDKPPSPGPDVEPTADIQSEGGSSVAQVSGATTGEYSTSHASTGLGEQADTS</sequence>
<gene>
    <name evidence="13" type="ORF">PG986_012072</name>
</gene>
<reference evidence="13 14" key="1">
    <citation type="submission" date="2023-01" db="EMBL/GenBank/DDBJ databases">
        <title>Analysis of 21 Apiospora genomes using comparative genomics revels a genus with tremendous synthesis potential of carbohydrate active enzymes and secondary metabolites.</title>
        <authorList>
            <person name="Sorensen T."/>
        </authorList>
    </citation>
    <scope>NUCLEOTIDE SEQUENCE [LARGE SCALE GENOMIC DNA]</scope>
    <source>
        <strain evidence="13 14">CBS 24483</strain>
    </source>
</reference>
<accession>A0ABR1PYY2</accession>
<keyword evidence="3" id="KW-0479">Metal-binding</keyword>
<keyword evidence="9" id="KW-0539">Nucleus</keyword>
<comment type="caution">
    <text evidence="13">The sequence shown here is derived from an EMBL/GenBank/DDBJ whole genome shotgun (WGS) entry which is preliminary data.</text>
</comment>
<keyword evidence="8" id="KW-0067">ATP-binding</keyword>
<dbReference type="CDD" id="cd18793">
    <property type="entry name" value="SF2_C_SNF"/>
    <property type="match status" value="1"/>
</dbReference>
<feature type="compositionally biased region" description="Acidic residues" evidence="10">
    <location>
        <begin position="342"/>
        <end position="355"/>
    </location>
</feature>
<dbReference type="InterPro" id="IPR027417">
    <property type="entry name" value="P-loop_NTPase"/>
</dbReference>
<feature type="compositionally biased region" description="Basic residues" evidence="10">
    <location>
        <begin position="422"/>
        <end position="437"/>
    </location>
</feature>
<protein>
    <submittedName>
        <fullName evidence="13">Chromatin remodeling factor m.t1.c1</fullName>
    </submittedName>
</protein>
<dbReference type="PROSITE" id="PS51194">
    <property type="entry name" value="HELICASE_CTER"/>
    <property type="match status" value="1"/>
</dbReference>
<dbReference type="Pfam" id="PF15446">
    <property type="entry name" value="zf-PHD-like"/>
    <property type="match status" value="1"/>
</dbReference>
<dbReference type="InterPro" id="IPR016197">
    <property type="entry name" value="Chromo-like_dom_sf"/>
</dbReference>
<dbReference type="Pfam" id="PF23615">
    <property type="entry name" value="Chromo_MIT1"/>
    <property type="match status" value="1"/>
</dbReference>